<evidence type="ECO:0008006" key="5">
    <source>
        <dbReference type="Google" id="ProtNLM"/>
    </source>
</evidence>
<evidence type="ECO:0000256" key="1">
    <source>
        <dbReference type="SAM" id="Phobius"/>
    </source>
</evidence>
<keyword evidence="1" id="KW-0812">Transmembrane</keyword>
<dbReference type="InterPro" id="IPR008972">
    <property type="entry name" value="Cupredoxin"/>
</dbReference>
<evidence type="ECO:0000313" key="3">
    <source>
        <dbReference type="EMBL" id="GAM35348.1"/>
    </source>
</evidence>
<feature type="chain" id="PRO_5028157699" description="Cupredoxin" evidence="2">
    <location>
        <begin position="22"/>
        <end position="207"/>
    </location>
</feature>
<reference evidence="4" key="1">
    <citation type="journal article" date="2015" name="Genome Announc.">
        <title>Draft genome sequence of Talaromyces cellulolyticus strain Y-94, a source of lignocellulosic biomass-degrading enzymes.</title>
        <authorList>
            <person name="Fujii T."/>
            <person name="Koike H."/>
            <person name="Sawayama S."/>
            <person name="Yano S."/>
            <person name="Inoue H."/>
        </authorList>
    </citation>
    <scope>NUCLEOTIDE SEQUENCE [LARGE SCALE GENOMIC DNA]</scope>
    <source>
        <strain evidence="4">Y-94</strain>
    </source>
</reference>
<keyword evidence="1" id="KW-0472">Membrane</keyword>
<feature type="transmembrane region" description="Helical" evidence="1">
    <location>
        <begin position="188"/>
        <end position="206"/>
    </location>
</feature>
<name>A0A6V8H215_TALPI</name>
<gene>
    <name evidence="3" type="ORF">TCE0_017f03619</name>
</gene>
<dbReference type="EMBL" id="DF933813">
    <property type="protein sequence ID" value="GAM35348.1"/>
    <property type="molecule type" value="Genomic_DNA"/>
</dbReference>
<organism evidence="3 4">
    <name type="scientific">Talaromyces pinophilus</name>
    <name type="common">Penicillium pinophilum</name>
    <dbReference type="NCBI Taxonomy" id="128442"/>
    <lineage>
        <taxon>Eukaryota</taxon>
        <taxon>Fungi</taxon>
        <taxon>Dikarya</taxon>
        <taxon>Ascomycota</taxon>
        <taxon>Pezizomycotina</taxon>
        <taxon>Eurotiomycetes</taxon>
        <taxon>Eurotiomycetidae</taxon>
        <taxon>Eurotiales</taxon>
        <taxon>Trichocomaceae</taxon>
        <taxon>Talaromyces</taxon>
        <taxon>Talaromyces sect. Talaromyces</taxon>
    </lineage>
</organism>
<comment type="caution">
    <text evidence="3">The sequence shown here is derived from an EMBL/GenBank/DDBJ whole genome shotgun (WGS) entry which is preliminary data.</text>
</comment>
<dbReference type="SUPFAM" id="SSF49503">
    <property type="entry name" value="Cupredoxins"/>
    <property type="match status" value="1"/>
</dbReference>
<dbReference type="Gene3D" id="2.60.40.420">
    <property type="entry name" value="Cupredoxins - blue copper proteins"/>
    <property type="match status" value="1"/>
</dbReference>
<dbReference type="Proteomes" id="UP000053095">
    <property type="component" value="Unassembled WGS sequence"/>
</dbReference>
<proteinExistence type="predicted"/>
<keyword evidence="4" id="KW-1185">Reference proteome</keyword>
<dbReference type="AlphaFoldDB" id="A0A6V8H215"/>
<keyword evidence="1" id="KW-1133">Transmembrane helix</keyword>
<dbReference type="PANTHER" id="PTHR34883:SF15">
    <property type="entry name" value="EXTRACELLULAR SERINE-RICH PROTEIN"/>
    <property type="match status" value="1"/>
</dbReference>
<feature type="signal peptide" evidence="2">
    <location>
        <begin position="1"/>
        <end position="21"/>
    </location>
</feature>
<protein>
    <recommendedName>
        <fullName evidence="5">Cupredoxin</fullName>
    </recommendedName>
</protein>
<dbReference type="PANTHER" id="PTHR34883">
    <property type="entry name" value="SERINE-RICH PROTEIN, PUTATIVE-RELATED-RELATED"/>
    <property type="match status" value="1"/>
</dbReference>
<dbReference type="InterPro" id="IPR052953">
    <property type="entry name" value="Ser-rich/MCO-related"/>
</dbReference>
<evidence type="ECO:0000313" key="4">
    <source>
        <dbReference type="Proteomes" id="UP000053095"/>
    </source>
</evidence>
<keyword evidence="2" id="KW-0732">Signal</keyword>
<sequence length="207" mass="21029">MQLFNTLISAFLLTAAAIAQSDVKVHVVQVGLNGSLAFSPENITANPGEIVQFQFMAKNHSVVQSAFSSPCAPINTVMSNVTGFKSGFMPVSNSIPVFSLMVNDTKPVWAYCSQTGHCGKGMVFAINAPTNGSKTFDAFKALAVNGSSSTTSSTGSTGSSSASGTAASGSAAASTTAVPKAGEGAKPIVNMALLMLVGVFGLFFVGL</sequence>
<accession>A0A6V8H215</accession>
<dbReference type="CDD" id="cd00920">
    <property type="entry name" value="Cupredoxin"/>
    <property type="match status" value="1"/>
</dbReference>
<evidence type="ECO:0000256" key="2">
    <source>
        <dbReference type="SAM" id="SignalP"/>
    </source>
</evidence>